<dbReference type="Proteomes" id="UP000005239">
    <property type="component" value="Unassembled WGS sequence"/>
</dbReference>
<protein>
    <submittedName>
        <fullName evidence="1">Uncharacterized protein</fullName>
    </submittedName>
</protein>
<reference evidence="2" key="1">
    <citation type="journal article" date="2008" name="Nat. Genet.">
        <title>The Pristionchus pacificus genome provides a unique perspective on nematode lifestyle and parasitism.</title>
        <authorList>
            <person name="Dieterich C."/>
            <person name="Clifton S.W."/>
            <person name="Schuster L.N."/>
            <person name="Chinwalla A."/>
            <person name="Delehaunty K."/>
            <person name="Dinkelacker I."/>
            <person name="Fulton L."/>
            <person name="Fulton R."/>
            <person name="Godfrey J."/>
            <person name="Minx P."/>
            <person name="Mitreva M."/>
            <person name="Roeseler W."/>
            <person name="Tian H."/>
            <person name="Witte H."/>
            <person name="Yang S.P."/>
            <person name="Wilson R.K."/>
            <person name="Sommer R.J."/>
        </authorList>
    </citation>
    <scope>NUCLEOTIDE SEQUENCE [LARGE SCALE GENOMIC DNA]</scope>
    <source>
        <strain evidence="2">PS312</strain>
    </source>
</reference>
<reference evidence="1" key="2">
    <citation type="submission" date="2022-06" db="UniProtKB">
        <authorList>
            <consortium name="EnsemblMetazoa"/>
        </authorList>
    </citation>
    <scope>IDENTIFICATION</scope>
    <source>
        <strain evidence="1">PS312</strain>
    </source>
</reference>
<dbReference type="AlphaFoldDB" id="A0A2A6C4Q1"/>
<organism evidence="1 2">
    <name type="scientific">Pristionchus pacificus</name>
    <name type="common">Parasitic nematode worm</name>
    <dbReference type="NCBI Taxonomy" id="54126"/>
    <lineage>
        <taxon>Eukaryota</taxon>
        <taxon>Metazoa</taxon>
        <taxon>Ecdysozoa</taxon>
        <taxon>Nematoda</taxon>
        <taxon>Chromadorea</taxon>
        <taxon>Rhabditida</taxon>
        <taxon>Rhabditina</taxon>
        <taxon>Diplogasteromorpha</taxon>
        <taxon>Diplogasteroidea</taxon>
        <taxon>Neodiplogasteridae</taxon>
        <taxon>Pristionchus</taxon>
    </lineage>
</organism>
<accession>A0A2A6C4Q1</accession>
<keyword evidence="2" id="KW-1185">Reference proteome</keyword>
<gene>
    <name evidence="1" type="primary">WBGene00278863</name>
</gene>
<name>A0A2A6C4Q1_PRIPA</name>
<evidence type="ECO:0000313" key="2">
    <source>
        <dbReference type="Proteomes" id="UP000005239"/>
    </source>
</evidence>
<dbReference type="EnsemblMetazoa" id="PPA40494.1">
    <property type="protein sequence ID" value="PPA40494.1"/>
    <property type="gene ID" value="WBGene00278863"/>
</dbReference>
<proteinExistence type="predicted"/>
<accession>A0A8R1UU99</accession>
<evidence type="ECO:0000313" key="1">
    <source>
        <dbReference type="EnsemblMetazoa" id="PPA40494.1"/>
    </source>
</evidence>
<dbReference type="OrthoDB" id="5814219at2759"/>
<sequence length="540" mass="57760">MKFVLVLLLSSSVSALNKDDFIPVFQSLVSGYLGANTGKVLDLVATDACALKSMDDITSHLMKEIVGLVPASKYLQALGMLTTFQNCLGKAGSSMDRATAAVGGAFKKQLQPILTAAQTKATELAKKKAPAADCLNAVYGIAKEKMTKAMVQGVLNAAMTQCTKEEYNCAVPHMNTVMPTSQMRLLSAFVAVLFIGAVHAQSAAFTTKFENIVSKYLSPNTGKAVDMVGADVYNCSTTIDDIKAGSSMEKAMGVIGAAFKKQLTPLFNKVKTKVCTMKANGKDQKTALTEGFKIATAALTKPLVQNIIYACMKASTAAEYACSQSPLTQIMQTANYDMVFNKMRLLFVLLLVGIVSVDAQTAPGSGPFETKFKNLVTDYLGANTPKAISLIANDIFTCSMTMDDIVAHLMKEVIGLLPANKYLPGLGMLTTFQTCLGKCGSSMDKAMTNIGGAFKKQLQPLFKKVSDKVCTMKKNGKDQKACMTEGFKIATAALTKPLVQGVINVCMTKSTKAEYDCATPPLNAILKTNNYNMVYDAKRG</sequence>